<dbReference type="HAMAP" id="MF_00060">
    <property type="entry name" value="SurE"/>
    <property type="match status" value="1"/>
</dbReference>
<dbReference type="NCBIfam" id="NF001490">
    <property type="entry name" value="PRK00346.1-4"/>
    <property type="match status" value="1"/>
</dbReference>
<name>A0A645DR37_9ZZZZ</name>
<keyword evidence="8" id="KW-0547">Nucleotide-binding</keyword>
<keyword evidence="9 11" id="KW-0378">Hydrolase</keyword>
<dbReference type="Gene3D" id="3.40.1210.10">
    <property type="entry name" value="Survival protein SurE-like phosphatase/nucleotidase"/>
    <property type="match status" value="1"/>
</dbReference>
<evidence type="ECO:0000256" key="1">
    <source>
        <dbReference type="ARBA" id="ARBA00000815"/>
    </source>
</evidence>
<evidence type="ECO:0000256" key="2">
    <source>
        <dbReference type="ARBA" id="ARBA00001946"/>
    </source>
</evidence>
<comment type="subcellular location">
    <subcellularLocation>
        <location evidence="3">Cytoplasm</location>
    </subcellularLocation>
</comment>
<dbReference type="GO" id="GO:0004309">
    <property type="term" value="F:exopolyphosphatase activity"/>
    <property type="evidence" value="ECO:0007669"/>
    <property type="project" value="TreeGrafter"/>
</dbReference>
<dbReference type="AlphaFoldDB" id="A0A645DR37"/>
<comment type="caution">
    <text evidence="11">The sequence shown here is derived from an EMBL/GenBank/DDBJ whole genome shotgun (WGS) entry which is preliminary data.</text>
</comment>
<evidence type="ECO:0000256" key="8">
    <source>
        <dbReference type="ARBA" id="ARBA00022741"/>
    </source>
</evidence>
<protein>
    <recommendedName>
        <fullName evidence="5">5'-nucleotidase</fullName>
        <ecNumber evidence="5">3.1.3.5</ecNumber>
    </recommendedName>
</protein>
<dbReference type="PANTHER" id="PTHR30457:SF12">
    <property type="entry name" value="5'_3'-NUCLEOTIDASE SURE"/>
    <property type="match status" value="1"/>
</dbReference>
<dbReference type="GO" id="GO:0046872">
    <property type="term" value="F:metal ion binding"/>
    <property type="evidence" value="ECO:0007669"/>
    <property type="project" value="UniProtKB-KW"/>
</dbReference>
<dbReference type="GO" id="GO:0000166">
    <property type="term" value="F:nucleotide binding"/>
    <property type="evidence" value="ECO:0007669"/>
    <property type="project" value="UniProtKB-KW"/>
</dbReference>
<gene>
    <name evidence="11" type="primary">surE_31</name>
    <name evidence="11" type="ORF">SDC9_138851</name>
</gene>
<keyword evidence="7" id="KW-0479">Metal-binding</keyword>
<dbReference type="InterPro" id="IPR036523">
    <property type="entry name" value="SurE-like_sf"/>
</dbReference>
<evidence type="ECO:0000256" key="3">
    <source>
        <dbReference type="ARBA" id="ARBA00004496"/>
    </source>
</evidence>
<dbReference type="SUPFAM" id="SSF64167">
    <property type="entry name" value="SurE-like"/>
    <property type="match status" value="1"/>
</dbReference>
<evidence type="ECO:0000256" key="9">
    <source>
        <dbReference type="ARBA" id="ARBA00022801"/>
    </source>
</evidence>
<comment type="similarity">
    <text evidence="4">Belongs to the SurE nucleotidase family.</text>
</comment>
<accession>A0A645DR37</accession>
<dbReference type="GO" id="GO:0008254">
    <property type="term" value="F:3'-nucleotidase activity"/>
    <property type="evidence" value="ECO:0007669"/>
    <property type="project" value="TreeGrafter"/>
</dbReference>
<comment type="cofactor">
    <cofactor evidence="2">
        <name>Mg(2+)</name>
        <dbReference type="ChEBI" id="CHEBI:18420"/>
    </cofactor>
</comment>
<dbReference type="FunFam" id="3.40.1210.10:FF:000001">
    <property type="entry name" value="5'/3'-nucleotidase SurE"/>
    <property type="match status" value="1"/>
</dbReference>
<dbReference type="NCBIfam" id="TIGR00087">
    <property type="entry name" value="surE"/>
    <property type="match status" value="1"/>
</dbReference>
<dbReference type="PANTHER" id="PTHR30457">
    <property type="entry name" value="5'-NUCLEOTIDASE SURE"/>
    <property type="match status" value="1"/>
</dbReference>
<dbReference type="NCBIfam" id="NF010543">
    <property type="entry name" value="PRK13933.1"/>
    <property type="match status" value="1"/>
</dbReference>
<dbReference type="EMBL" id="VSSQ01038747">
    <property type="protein sequence ID" value="MPM91719.1"/>
    <property type="molecule type" value="Genomic_DNA"/>
</dbReference>
<reference evidence="11" key="1">
    <citation type="submission" date="2019-08" db="EMBL/GenBank/DDBJ databases">
        <authorList>
            <person name="Kucharzyk K."/>
            <person name="Murdoch R.W."/>
            <person name="Higgins S."/>
            <person name="Loffler F."/>
        </authorList>
    </citation>
    <scope>NUCLEOTIDE SEQUENCE</scope>
</reference>
<evidence type="ECO:0000256" key="6">
    <source>
        <dbReference type="ARBA" id="ARBA00022490"/>
    </source>
</evidence>
<dbReference type="EC" id="3.1.3.5" evidence="5"/>
<evidence type="ECO:0000313" key="11">
    <source>
        <dbReference type="EMBL" id="MPM91719.1"/>
    </source>
</evidence>
<evidence type="ECO:0000256" key="4">
    <source>
        <dbReference type="ARBA" id="ARBA00011062"/>
    </source>
</evidence>
<dbReference type="InterPro" id="IPR002828">
    <property type="entry name" value="SurE-like_Pase/nucleotidase"/>
</dbReference>
<evidence type="ECO:0000256" key="5">
    <source>
        <dbReference type="ARBA" id="ARBA00012643"/>
    </source>
</evidence>
<keyword evidence="6" id="KW-0963">Cytoplasm</keyword>
<dbReference type="Pfam" id="PF01975">
    <property type="entry name" value="SurE"/>
    <property type="match status" value="1"/>
</dbReference>
<organism evidence="11">
    <name type="scientific">bioreactor metagenome</name>
    <dbReference type="NCBI Taxonomy" id="1076179"/>
    <lineage>
        <taxon>unclassified sequences</taxon>
        <taxon>metagenomes</taxon>
        <taxon>ecological metagenomes</taxon>
    </lineage>
</organism>
<evidence type="ECO:0000256" key="7">
    <source>
        <dbReference type="ARBA" id="ARBA00022723"/>
    </source>
</evidence>
<comment type="catalytic activity">
    <reaction evidence="1">
        <text>a ribonucleoside 5'-phosphate + H2O = a ribonucleoside + phosphate</text>
        <dbReference type="Rhea" id="RHEA:12484"/>
        <dbReference type="ChEBI" id="CHEBI:15377"/>
        <dbReference type="ChEBI" id="CHEBI:18254"/>
        <dbReference type="ChEBI" id="CHEBI:43474"/>
        <dbReference type="ChEBI" id="CHEBI:58043"/>
        <dbReference type="EC" id="3.1.3.5"/>
    </reaction>
</comment>
<evidence type="ECO:0000259" key="10">
    <source>
        <dbReference type="Pfam" id="PF01975"/>
    </source>
</evidence>
<dbReference type="GO" id="GO:0008253">
    <property type="term" value="F:5'-nucleotidase activity"/>
    <property type="evidence" value="ECO:0007669"/>
    <property type="project" value="UniProtKB-EC"/>
</dbReference>
<proteinExistence type="inferred from homology"/>
<dbReference type="InterPro" id="IPR030048">
    <property type="entry name" value="SurE"/>
</dbReference>
<feature type="domain" description="Survival protein SurE-like phosphatase/nucleotidase" evidence="10">
    <location>
        <begin position="3"/>
        <end position="187"/>
    </location>
</feature>
<dbReference type="GO" id="GO:0005737">
    <property type="term" value="C:cytoplasm"/>
    <property type="evidence" value="ECO:0007669"/>
    <property type="project" value="UniProtKB-SubCell"/>
</dbReference>
<sequence length="248" mass="27071">MRILVTNDDGIDAKGINLLANSLQENHEVIVVAPDRQRSASSHSITLTTPLIIKEVKVKNLGCKCYSVSGTPADCTKIGIEKLVNGDIDLVISGINDGFNLGTDVLYSGTVSAAIEASIMKIPSIAVSCDGSDESFQIGVEYVNKIIQSISLDEFNEDVVLNVNIPPVDKEKVKGIKVCKIGERKYKNVFIEIESSSEHTSFSVKGTPEDSEEIDTDVACIKEGYITLTPLHYDLTNFKILDKVSKWF</sequence>